<name>A0ABP0N2T6_9DINO</name>
<dbReference type="EMBL" id="CAXAMN010020779">
    <property type="protein sequence ID" value="CAK9056570.1"/>
    <property type="molecule type" value="Genomic_DNA"/>
</dbReference>
<feature type="transmembrane region" description="Helical" evidence="1">
    <location>
        <begin position="58"/>
        <end position="83"/>
    </location>
</feature>
<organism evidence="2 3">
    <name type="scientific">Durusdinium trenchii</name>
    <dbReference type="NCBI Taxonomy" id="1381693"/>
    <lineage>
        <taxon>Eukaryota</taxon>
        <taxon>Sar</taxon>
        <taxon>Alveolata</taxon>
        <taxon>Dinophyceae</taxon>
        <taxon>Suessiales</taxon>
        <taxon>Symbiodiniaceae</taxon>
        <taxon>Durusdinium</taxon>
    </lineage>
</organism>
<keyword evidence="3" id="KW-1185">Reference proteome</keyword>
<reference evidence="2 3" key="1">
    <citation type="submission" date="2024-02" db="EMBL/GenBank/DDBJ databases">
        <authorList>
            <person name="Chen Y."/>
            <person name="Shah S."/>
            <person name="Dougan E. K."/>
            <person name="Thang M."/>
            <person name="Chan C."/>
        </authorList>
    </citation>
    <scope>NUCLEOTIDE SEQUENCE [LARGE SCALE GENOMIC DNA]</scope>
</reference>
<keyword evidence="1" id="KW-0812">Transmembrane</keyword>
<keyword evidence="1" id="KW-0472">Membrane</keyword>
<proteinExistence type="predicted"/>
<sequence>MSMCTGRGAMPTGTGIYSSVLTVISTIPPLRSQQPPSCLFFVKGPRKSARQLVSERHFFSSLIALFAPLAPLGLFAALASIMFGRGDRYPKAKVRERDIALFRLPKT</sequence>
<comment type="caution">
    <text evidence="2">The sequence shown here is derived from an EMBL/GenBank/DDBJ whole genome shotgun (WGS) entry which is preliminary data.</text>
</comment>
<protein>
    <submittedName>
        <fullName evidence="2">Uncharacterized protein</fullName>
    </submittedName>
</protein>
<evidence type="ECO:0000313" key="3">
    <source>
        <dbReference type="Proteomes" id="UP001642484"/>
    </source>
</evidence>
<evidence type="ECO:0000256" key="1">
    <source>
        <dbReference type="SAM" id="Phobius"/>
    </source>
</evidence>
<gene>
    <name evidence="2" type="ORF">CCMP2556_LOCUS28009</name>
</gene>
<keyword evidence="1" id="KW-1133">Transmembrane helix</keyword>
<evidence type="ECO:0000313" key="2">
    <source>
        <dbReference type="EMBL" id="CAK9056570.1"/>
    </source>
</evidence>
<accession>A0ABP0N2T6</accession>
<dbReference type="Proteomes" id="UP001642484">
    <property type="component" value="Unassembled WGS sequence"/>
</dbReference>